<comment type="caution">
    <text evidence="2">The sequence shown here is derived from an EMBL/GenBank/DDBJ whole genome shotgun (WGS) entry which is preliminary data.</text>
</comment>
<reference evidence="2 3" key="1">
    <citation type="journal article" date="2016" name="Nat. Commun.">
        <title>Thousands of microbial genomes shed light on interconnected biogeochemical processes in an aquifer system.</title>
        <authorList>
            <person name="Anantharaman K."/>
            <person name="Brown C.T."/>
            <person name="Hug L.A."/>
            <person name="Sharon I."/>
            <person name="Castelle C.J."/>
            <person name="Probst A.J."/>
            <person name="Thomas B.C."/>
            <person name="Singh A."/>
            <person name="Wilkins M.J."/>
            <person name="Karaoz U."/>
            <person name="Brodie E.L."/>
            <person name="Williams K.H."/>
            <person name="Hubbard S.S."/>
            <person name="Banfield J.F."/>
        </authorList>
    </citation>
    <scope>NUCLEOTIDE SEQUENCE [LARGE SCALE GENOMIC DNA]</scope>
</reference>
<organism evidence="2 3">
    <name type="scientific">Candidatus Amesbacteria bacterium RIFOXYB1_FULL_44_23</name>
    <dbReference type="NCBI Taxonomy" id="1797263"/>
    <lineage>
        <taxon>Bacteria</taxon>
        <taxon>Candidatus Amesiibacteriota</taxon>
    </lineage>
</organism>
<evidence type="ECO:0000313" key="2">
    <source>
        <dbReference type="EMBL" id="OGD09251.1"/>
    </source>
</evidence>
<name>A0A1F4ZSA4_9BACT</name>
<dbReference type="STRING" id="1797263.A2397_02865"/>
<feature type="transmembrane region" description="Helical" evidence="1">
    <location>
        <begin position="24"/>
        <end position="46"/>
    </location>
</feature>
<gene>
    <name evidence="2" type="ORF">A2397_02865</name>
</gene>
<dbReference type="Pfam" id="PF04350">
    <property type="entry name" value="PilO"/>
    <property type="match status" value="1"/>
</dbReference>
<sequence>MALDYKSSLSRYRRYLQSVHSQPLWAASMWVVLSLILLIILMVLALRPTLVTISTLLGQIQQQKEISQKLDDKTLSVTTALKTLDSVKEKLPLLDEALPDDANWESLVSEVGSVASEGGIIIKSLTVDKIPKALVVQTDPAKQSTEKPLMPEGVIGVKFELKGSGTYEQIRNTVSAIEKMSRLVIFKEVIISLNKEGGLELTITAEVGYLPKINSQV</sequence>
<dbReference type="AlphaFoldDB" id="A0A1F4ZSA4"/>
<protein>
    <submittedName>
        <fullName evidence="2">Uncharacterized protein</fullName>
    </submittedName>
</protein>
<dbReference type="Proteomes" id="UP000176424">
    <property type="component" value="Unassembled WGS sequence"/>
</dbReference>
<dbReference type="GO" id="GO:0043107">
    <property type="term" value="P:type IV pilus-dependent motility"/>
    <property type="evidence" value="ECO:0007669"/>
    <property type="project" value="InterPro"/>
</dbReference>
<evidence type="ECO:0000256" key="1">
    <source>
        <dbReference type="SAM" id="Phobius"/>
    </source>
</evidence>
<dbReference type="GO" id="GO:0043683">
    <property type="term" value="P:type IV pilus assembly"/>
    <property type="evidence" value="ECO:0007669"/>
    <property type="project" value="InterPro"/>
</dbReference>
<dbReference type="Gene3D" id="3.30.70.60">
    <property type="match status" value="1"/>
</dbReference>
<accession>A0A1F4ZSA4</accession>
<dbReference type="InterPro" id="IPR007445">
    <property type="entry name" value="PilO"/>
</dbReference>
<evidence type="ECO:0000313" key="3">
    <source>
        <dbReference type="Proteomes" id="UP000176424"/>
    </source>
</evidence>
<keyword evidence="1" id="KW-0472">Membrane</keyword>
<keyword evidence="1" id="KW-1133">Transmembrane helix</keyword>
<dbReference type="EMBL" id="MEXR01000035">
    <property type="protein sequence ID" value="OGD09251.1"/>
    <property type="molecule type" value="Genomic_DNA"/>
</dbReference>
<proteinExistence type="predicted"/>
<dbReference type="InterPro" id="IPR014717">
    <property type="entry name" value="Transl_elong_EF1B/ribsomal_bS6"/>
</dbReference>
<keyword evidence="1" id="KW-0812">Transmembrane</keyword>